<dbReference type="PROSITE" id="PS50191">
    <property type="entry name" value="CRAL_TRIO"/>
    <property type="match status" value="1"/>
</dbReference>
<dbReference type="SUPFAM" id="SSF52087">
    <property type="entry name" value="CRAL/TRIO domain"/>
    <property type="match status" value="1"/>
</dbReference>
<dbReference type="CDD" id="cd00170">
    <property type="entry name" value="SEC14"/>
    <property type="match status" value="1"/>
</dbReference>
<dbReference type="GO" id="GO:0016020">
    <property type="term" value="C:membrane"/>
    <property type="evidence" value="ECO:0007669"/>
    <property type="project" value="TreeGrafter"/>
</dbReference>
<dbReference type="PANTHER" id="PTHR10174">
    <property type="entry name" value="ALPHA-TOCOPHEROL TRANSFER PROTEIN-RELATED"/>
    <property type="match status" value="1"/>
</dbReference>
<dbReference type="AlphaFoldDB" id="A0A9J6GFH9"/>
<gene>
    <name evidence="2" type="ORF">HPB48_002356</name>
</gene>
<dbReference type="Pfam" id="PF00650">
    <property type="entry name" value="CRAL_TRIO"/>
    <property type="match status" value="1"/>
</dbReference>
<reference evidence="2 3" key="1">
    <citation type="journal article" date="2020" name="Cell">
        <title>Large-Scale Comparative Analyses of Tick Genomes Elucidate Their Genetic Diversity and Vector Capacities.</title>
        <authorList>
            <consortium name="Tick Genome and Microbiome Consortium (TIGMIC)"/>
            <person name="Jia N."/>
            <person name="Wang J."/>
            <person name="Shi W."/>
            <person name="Du L."/>
            <person name="Sun Y."/>
            <person name="Zhan W."/>
            <person name="Jiang J.F."/>
            <person name="Wang Q."/>
            <person name="Zhang B."/>
            <person name="Ji P."/>
            <person name="Bell-Sakyi L."/>
            <person name="Cui X.M."/>
            <person name="Yuan T.T."/>
            <person name="Jiang B.G."/>
            <person name="Yang W.F."/>
            <person name="Lam T.T."/>
            <person name="Chang Q.C."/>
            <person name="Ding S.J."/>
            <person name="Wang X.J."/>
            <person name="Zhu J.G."/>
            <person name="Ruan X.D."/>
            <person name="Zhao L."/>
            <person name="Wei J.T."/>
            <person name="Ye R.Z."/>
            <person name="Que T.C."/>
            <person name="Du C.H."/>
            <person name="Zhou Y.H."/>
            <person name="Cheng J.X."/>
            <person name="Dai P.F."/>
            <person name="Guo W.B."/>
            <person name="Han X.H."/>
            <person name="Huang E.J."/>
            <person name="Li L.F."/>
            <person name="Wei W."/>
            <person name="Gao Y.C."/>
            <person name="Liu J.Z."/>
            <person name="Shao H.Z."/>
            <person name="Wang X."/>
            <person name="Wang C.C."/>
            <person name="Yang T.C."/>
            <person name="Huo Q.B."/>
            <person name="Li W."/>
            <person name="Chen H.Y."/>
            <person name="Chen S.E."/>
            <person name="Zhou L.G."/>
            <person name="Ni X.B."/>
            <person name="Tian J.H."/>
            <person name="Sheng Y."/>
            <person name="Liu T."/>
            <person name="Pan Y.S."/>
            <person name="Xia L.Y."/>
            <person name="Li J."/>
            <person name="Zhao F."/>
            <person name="Cao W.C."/>
        </authorList>
    </citation>
    <scope>NUCLEOTIDE SEQUENCE [LARGE SCALE GENOMIC DNA]</scope>
    <source>
        <strain evidence="2">HaeL-2018</strain>
    </source>
</reference>
<evidence type="ECO:0000313" key="2">
    <source>
        <dbReference type="EMBL" id="KAH9374173.1"/>
    </source>
</evidence>
<name>A0A9J6GFH9_HAELO</name>
<dbReference type="OMA" id="WNTDICK"/>
<dbReference type="InterPro" id="IPR001251">
    <property type="entry name" value="CRAL-TRIO_dom"/>
</dbReference>
<dbReference type="Proteomes" id="UP000821853">
    <property type="component" value="Chromosome 4"/>
</dbReference>
<accession>A0A9J6GFH9</accession>
<evidence type="ECO:0000313" key="3">
    <source>
        <dbReference type="Proteomes" id="UP000821853"/>
    </source>
</evidence>
<feature type="domain" description="CRAL-TRIO" evidence="1">
    <location>
        <begin position="1"/>
        <end position="151"/>
    </location>
</feature>
<evidence type="ECO:0000259" key="1">
    <source>
        <dbReference type="PROSITE" id="PS50191"/>
    </source>
</evidence>
<dbReference type="PANTHER" id="PTHR10174:SF130">
    <property type="entry name" value="ALPHA-TOCOPHEROL TRANSFER PROTEIN-LIKE"/>
    <property type="match status" value="1"/>
</dbReference>
<dbReference type="GO" id="GO:1902936">
    <property type="term" value="F:phosphatidylinositol bisphosphate binding"/>
    <property type="evidence" value="ECO:0007669"/>
    <property type="project" value="TreeGrafter"/>
</dbReference>
<comment type="caution">
    <text evidence="2">The sequence shown here is derived from an EMBL/GenBank/DDBJ whole genome shotgun (WGS) entry which is preliminary data.</text>
</comment>
<dbReference type="EMBL" id="JABSTR010000006">
    <property type="protein sequence ID" value="KAH9374173.1"/>
    <property type="molecule type" value="Genomic_DNA"/>
</dbReference>
<dbReference type="PRINTS" id="PR00180">
    <property type="entry name" value="CRETINALDHBP"/>
</dbReference>
<dbReference type="InterPro" id="IPR036865">
    <property type="entry name" value="CRAL-TRIO_dom_sf"/>
</dbReference>
<organism evidence="2 3">
    <name type="scientific">Haemaphysalis longicornis</name>
    <name type="common">Bush tick</name>
    <dbReference type="NCBI Taxonomy" id="44386"/>
    <lineage>
        <taxon>Eukaryota</taxon>
        <taxon>Metazoa</taxon>
        <taxon>Ecdysozoa</taxon>
        <taxon>Arthropoda</taxon>
        <taxon>Chelicerata</taxon>
        <taxon>Arachnida</taxon>
        <taxon>Acari</taxon>
        <taxon>Parasitiformes</taxon>
        <taxon>Ixodida</taxon>
        <taxon>Ixodoidea</taxon>
        <taxon>Ixodidae</taxon>
        <taxon>Haemaphysalinae</taxon>
        <taxon>Haemaphysalis</taxon>
    </lineage>
</organism>
<dbReference type="Gene3D" id="3.40.525.10">
    <property type="entry name" value="CRAL-TRIO lipid binding domain"/>
    <property type="match status" value="1"/>
</dbReference>
<dbReference type="Gene3D" id="1.20.5.1200">
    <property type="entry name" value="Alpha-tocopherol transfer"/>
    <property type="match status" value="1"/>
</dbReference>
<dbReference type="OrthoDB" id="16405at2759"/>
<protein>
    <recommendedName>
        <fullName evidence="1">CRAL-TRIO domain-containing protein</fullName>
    </recommendedName>
</protein>
<proteinExistence type="predicted"/>
<keyword evidence="3" id="KW-1185">Reference proteome</keyword>
<dbReference type="VEuPathDB" id="VectorBase:HLOH_052763"/>
<sequence>MTTTTGAPSSGLEETKQAKEERPKAIAAADFRVGLVCCEYLLLQEAAQLNGVVFVMDFEGLGAQHLTHYTPPVVKRLFNLMQEFYPLQIKAFYVINNPAIFDILFAIAKLFMKAKLVERTHLFGYDLNQIKGLVPDDLIPADNGGSLESYDYDELENDLKSEAGFFKDMNRYGYCSAENDILHTTRL</sequence>